<name>A0A6M3K2H0_9ZZZZ</name>
<accession>A0A6M3K2H0</accession>
<protein>
    <submittedName>
        <fullName evidence="1">Putative structural protein</fullName>
    </submittedName>
</protein>
<dbReference type="EMBL" id="MT142232">
    <property type="protein sequence ID" value="QJA76566.1"/>
    <property type="molecule type" value="Genomic_DNA"/>
</dbReference>
<organism evidence="1">
    <name type="scientific">viral metagenome</name>
    <dbReference type="NCBI Taxonomy" id="1070528"/>
    <lineage>
        <taxon>unclassified sequences</taxon>
        <taxon>metagenomes</taxon>
        <taxon>organismal metagenomes</taxon>
    </lineage>
</organism>
<dbReference type="AlphaFoldDB" id="A0A6M3K2H0"/>
<gene>
    <name evidence="1" type="ORF">MM415A01483_0004</name>
</gene>
<proteinExistence type="predicted"/>
<sequence length="80" mass="9204">MNTKISQNSILSRFIMVKGVKIYDPRDNTWKVSDNPALIMADLAYRGYLKTSWRLDKVHDNPFWAKIGILADSCDSDLKI</sequence>
<reference evidence="1" key="1">
    <citation type="submission" date="2020-03" db="EMBL/GenBank/DDBJ databases">
        <title>The deep terrestrial virosphere.</title>
        <authorList>
            <person name="Holmfeldt K."/>
            <person name="Nilsson E."/>
            <person name="Simone D."/>
            <person name="Lopez-Fernandez M."/>
            <person name="Wu X."/>
            <person name="de Brujin I."/>
            <person name="Lundin D."/>
            <person name="Andersson A."/>
            <person name="Bertilsson S."/>
            <person name="Dopson M."/>
        </authorList>
    </citation>
    <scope>NUCLEOTIDE SEQUENCE</scope>
    <source>
        <strain evidence="1">MM415A01483</strain>
    </source>
</reference>
<evidence type="ECO:0000313" key="1">
    <source>
        <dbReference type="EMBL" id="QJA76566.1"/>
    </source>
</evidence>